<accession>A0A382U5E2</accession>
<protein>
    <submittedName>
        <fullName evidence="1">Uncharacterized protein</fullName>
    </submittedName>
</protein>
<evidence type="ECO:0000313" key="1">
    <source>
        <dbReference type="EMBL" id="SVD28918.1"/>
    </source>
</evidence>
<gene>
    <name evidence="1" type="ORF">METZ01_LOCUS381772</name>
</gene>
<feature type="non-terminal residue" evidence="1">
    <location>
        <position position="42"/>
    </location>
</feature>
<name>A0A382U5E2_9ZZZZ</name>
<organism evidence="1">
    <name type="scientific">marine metagenome</name>
    <dbReference type="NCBI Taxonomy" id="408172"/>
    <lineage>
        <taxon>unclassified sequences</taxon>
        <taxon>metagenomes</taxon>
        <taxon>ecological metagenomes</taxon>
    </lineage>
</organism>
<dbReference type="EMBL" id="UINC01141274">
    <property type="protein sequence ID" value="SVD28918.1"/>
    <property type="molecule type" value="Genomic_DNA"/>
</dbReference>
<dbReference type="AlphaFoldDB" id="A0A382U5E2"/>
<reference evidence="1" key="1">
    <citation type="submission" date="2018-05" db="EMBL/GenBank/DDBJ databases">
        <authorList>
            <person name="Lanie J.A."/>
            <person name="Ng W.-L."/>
            <person name="Kazmierczak K.M."/>
            <person name="Andrzejewski T.M."/>
            <person name="Davidsen T.M."/>
            <person name="Wayne K.J."/>
            <person name="Tettelin H."/>
            <person name="Glass J.I."/>
            <person name="Rusch D."/>
            <person name="Podicherti R."/>
            <person name="Tsui H.-C.T."/>
            <person name="Winkler M.E."/>
        </authorList>
    </citation>
    <scope>NUCLEOTIDE SEQUENCE</scope>
</reference>
<sequence length="42" mass="4614">MPTVGWVWFGPTINHVDIAQVWLLGYPCPLSITATELTSEGL</sequence>
<proteinExistence type="predicted"/>